<dbReference type="GO" id="GO:0005737">
    <property type="term" value="C:cytoplasm"/>
    <property type="evidence" value="ECO:0007669"/>
    <property type="project" value="UniProtKB-SubCell"/>
</dbReference>
<dbReference type="HAMAP" id="MF_00528">
    <property type="entry name" value="Maf"/>
    <property type="match status" value="1"/>
</dbReference>
<evidence type="ECO:0000313" key="3">
    <source>
        <dbReference type="EMBL" id="OHA13624.1"/>
    </source>
</evidence>
<comment type="subcellular location">
    <subcellularLocation>
        <location evidence="2">Cytoplasm</location>
    </subcellularLocation>
</comment>
<comment type="function">
    <text evidence="2">Nucleoside triphosphate pyrophosphatase. May have a dual role in cell division arrest and in preventing the incorporation of modified nucleotides into cellular nucleic acids.</text>
</comment>
<keyword evidence="2" id="KW-0546">Nucleotide metabolism</keyword>
<evidence type="ECO:0000256" key="2">
    <source>
        <dbReference type="HAMAP-Rule" id="MF_00528"/>
    </source>
</evidence>
<dbReference type="PANTHER" id="PTHR43213">
    <property type="entry name" value="BIFUNCTIONAL DTTP/UTP PYROPHOSPHATASE/METHYLTRANSFERASE PROTEIN-RELATED"/>
    <property type="match status" value="1"/>
</dbReference>
<comment type="caution">
    <text evidence="2">Lacks conserved residue(s) required for the propagation of feature annotation.</text>
</comment>
<comment type="catalytic activity">
    <reaction evidence="2">
        <text>a ribonucleoside 5'-triphosphate + H2O = a ribonucleoside 5'-phosphate + diphosphate + H(+)</text>
        <dbReference type="Rhea" id="RHEA:23996"/>
        <dbReference type="ChEBI" id="CHEBI:15377"/>
        <dbReference type="ChEBI" id="CHEBI:15378"/>
        <dbReference type="ChEBI" id="CHEBI:33019"/>
        <dbReference type="ChEBI" id="CHEBI:58043"/>
        <dbReference type="ChEBI" id="CHEBI:61557"/>
        <dbReference type="EC" id="3.6.1.9"/>
    </reaction>
</comment>
<sequence>MKIILGSQSKGRKKILEEMGYDFEVIPPNIDEKSIRMDDPVKLTLALAHAKADAVIPKIAEDAILITSDQVVVWRGKIREKPENEKEAREFLTSYTRYPAETVTAVVVINTSNGKRVEGVDIARVWFKPIPEELVQKYLATGDVFHQAGGFSTIHPLLENYVERIEGAPDSVIGLPKELTRRLIKECVA</sequence>
<protein>
    <recommendedName>
        <fullName evidence="2">Nucleoside triphosphate pyrophosphatase</fullName>
        <ecNumber evidence="2">3.6.1.9</ecNumber>
    </recommendedName>
    <alternativeName>
        <fullName evidence="2">Nucleotide pyrophosphatase</fullName>
        <shortName evidence="2">Nucleotide PPase</shortName>
    </alternativeName>
</protein>
<dbReference type="Pfam" id="PF02545">
    <property type="entry name" value="Maf"/>
    <property type="match status" value="1"/>
</dbReference>
<dbReference type="GO" id="GO:0009117">
    <property type="term" value="P:nucleotide metabolic process"/>
    <property type="evidence" value="ECO:0007669"/>
    <property type="project" value="UniProtKB-KW"/>
</dbReference>
<dbReference type="AlphaFoldDB" id="A0A1G2LQ22"/>
<comment type="similarity">
    <text evidence="2">Belongs to the Maf family.</text>
</comment>
<dbReference type="CDD" id="cd00555">
    <property type="entry name" value="Maf"/>
    <property type="match status" value="1"/>
</dbReference>
<dbReference type="PANTHER" id="PTHR43213:SF4">
    <property type="entry name" value="7-METHYL-GTP PYROPHOSPHATASE"/>
    <property type="match status" value="1"/>
</dbReference>
<reference evidence="3 4" key="1">
    <citation type="journal article" date="2016" name="Nat. Commun.">
        <title>Thousands of microbial genomes shed light on interconnected biogeochemical processes in an aquifer system.</title>
        <authorList>
            <person name="Anantharaman K."/>
            <person name="Brown C.T."/>
            <person name="Hug L.A."/>
            <person name="Sharon I."/>
            <person name="Castelle C.J."/>
            <person name="Probst A.J."/>
            <person name="Thomas B.C."/>
            <person name="Singh A."/>
            <person name="Wilkins M.J."/>
            <person name="Karaoz U."/>
            <person name="Brodie E.L."/>
            <person name="Williams K.H."/>
            <person name="Hubbard S.S."/>
            <person name="Banfield J.F."/>
        </authorList>
    </citation>
    <scope>NUCLEOTIDE SEQUENCE [LARGE SCALE GENOMIC DNA]</scope>
</reference>
<name>A0A1G2LQ22_9BACT</name>
<dbReference type="PIRSF" id="PIRSF006305">
    <property type="entry name" value="Maf"/>
    <property type="match status" value="1"/>
</dbReference>
<dbReference type="SUPFAM" id="SSF52972">
    <property type="entry name" value="ITPase-like"/>
    <property type="match status" value="1"/>
</dbReference>
<dbReference type="NCBIfam" id="TIGR00172">
    <property type="entry name" value="maf"/>
    <property type="match status" value="1"/>
</dbReference>
<feature type="active site" description="Proton acceptor" evidence="2">
    <location>
        <position position="69"/>
    </location>
</feature>
<dbReference type="EMBL" id="MHQY01000021">
    <property type="protein sequence ID" value="OHA13624.1"/>
    <property type="molecule type" value="Genomic_DNA"/>
</dbReference>
<dbReference type="GO" id="GO:0047429">
    <property type="term" value="F:nucleoside triphosphate diphosphatase activity"/>
    <property type="evidence" value="ECO:0007669"/>
    <property type="project" value="UniProtKB-EC"/>
</dbReference>
<evidence type="ECO:0000313" key="4">
    <source>
        <dbReference type="Proteomes" id="UP000177171"/>
    </source>
</evidence>
<dbReference type="Gene3D" id="3.90.950.10">
    <property type="match status" value="1"/>
</dbReference>
<organism evidence="3 4">
    <name type="scientific">Candidatus Sungbacteria bacterium RIFCSPLOWO2_12_FULL_41_11</name>
    <dbReference type="NCBI Taxonomy" id="1802286"/>
    <lineage>
        <taxon>Bacteria</taxon>
        <taxon>Candidatus Sungiibacteriota</taxon>
    </lineage>
</organism>
<evidence type="ECO:0000256" key="1">
    <source>
        <dbReference type="ARBA" id="ARBA00022801"/>
    </source>
</evidence>
<comment type="cofactor">
    <cofactor evidence="2">
        <name>a divalent metal cation</name>
        <dbReference type="ChEBI" id="CHEBI:60240"/>
    </cofactor>
</comment>
<keyword evidence="1 2" id="KW-0378">Hydrolase</keyword>
<comment type="catalytic activity">
    <reaction evidence="2">
        <text>a 2'-deoxyribonucleoside 5'-triphosphate + H2O = a 2'-deoxyribonucleoside 5'-phosphate + diphosphate + H(+)</text>
        <dbReference type="Rhea" id="RHEA:44644"/>
        <dbReference type="ChEBI" id="CHEBI:15377"/>
        <dbReference type="ChEBI" id="CHEBI:15378"/>
        <dbReference type="ChEBI" id="CHEBI:33019"/>
        <dbReference type="ChEBI" id="CHEBI:61560"/>
        <dbReference type="ChEBI" id="CHEBI:65317"/>
        <dbReference type="EC" id="3.6.1.9"/>
    </reaction>
</comment>
<comment type="caution">
    <text evidence="3">The sequence shown here is derived from an EMBL/GenBank/DDBJ whole genome shotgun (WGS) entry which is preliminary data.</text>
</comment>
<proteinExistence type="inferred from homology"/>
<dbReference type="EC" id="3.6.1.9" evidence="2"/>
<dbReference type="InterPro" id="IPR029001">
    <property type="entry name" value="ITPase-like_fam"/>
</dbReference>
<keyword evidence="2" id="KW-0963">Cytoplasm</keyword>
<dbReference type="Proteomes" id="UP000177171">
    <property type="component" value="Unassembled WGS sequence"/>
</dbReference>
<dbReference type="FunFam" id="3.90.950.10:FF:000008">
    <property type="entry name" value="Maf-like protein, expressed"/>
    <property type="match status" value="1"/>
</dbReference>
<gene>
    <name evidence="3" type="ORF">A3G49_05820</name>
</gene>
<dbReference type="InterPro" id="IPR003697">
    <property type="entry name" value="Maf-like"/>
</dbReference>
<accession>A0A1G2LQ22</accession>